<keyword evidence="4" id="KW-1185">Reference proteome</keyword>
<protein>
    <submittedName>
        <fullName evidence="3">Type I-B CRISPR-associated protein Cas7/Cst2/DevR</fullName>
    </submittedName>
</protein>
<dbReference type="Proteomes" id="UP001461341">
    <property type="component" value="Chromosome"/>
</dbReference>
<evidence type="ECO:0000256" key="1">
    <source>
        <dbReference type="ARBA" id="ARBA00023118"/>
    </source>
</evidence>
<reference evidence="3 4" key="1">
    <citation type="submission" date="2023-03" db="EMBL/GenBank/DDBJ databases">
        <title>Novel Species.</title>
        <authorList>
            <person name="Ma S."/>
        </authorList>
    </citation>
    <scope>NUCLEOTIDE SEQUENCE [LARGE SCALE GENOMIC DNA]</scope>
    <source>
        <strain evidence="3 4">B11</strain>
    </source>
</reference>
<name>A0ABZ2Y932_9BACT</name>
<proteinExistence type="predicted"/>
<organism evidence="3 4">
    <name type="scientific">Thermatribacter velox</name>
    <dbReference type="NCBI Taxonomy" id="3039681"/>
    <lineage>
        <taxon>Bacteria</taxon>
        <taxon>Pseudomonadati</taxon>
        <taxon>Atribacterota</taxon>
        <taxon>Atribacteria</taxon>
        <taxon>Atribacterales</taxon>
        <taxon>Thermatribacteraceae</taxon>
        <taxon>Thermatribacter</taxon>
    </lineage>
</organism>
<evidence type="ECO:0000256" key="2">
    <source>
        <dbReference type="ARBA" id="ARBA00025626"/>
    </source>
</evidence>
<dbReference type="NCBIfam" id="TIGR02585">
    <property type="entry name" value="cas_Cst2_DevR"/>
    <property type="match status" value="1"/>
</dbReference>
<comment type="function">
    <text evidence="2">CRISPR (clustered regularly interspaced short palindromic repeat) is an adaptive immune system that provides protection against mobile genetic elements (viruses, transposable elements and conjugative plasmids). CRISPR clusters contain spacers, sequences complementary to antecedent mobile elements, and target invading nucleic acids. CRISPR clusters are transcribed and processed into CRISPR RNA (crRNA).</text>
</comment>
<dbReference type="InterPro" id="IPR010154">
    <property type="entry name" value="CRISPR-assoc_Cas7/Cst2/DevR"/>
</dbReference>
<accession>A0ABZ2Y932</accession>
<dbReference type="InterPro" id="IPR013414">
    <property type="entry name" value="Cas7/Cst2/DevR_sub_I-B/Tneap"/>
</dbReference>
<sequence length="377" mass="42285">MKNITITVIYEAQALNRDEKLGGNILSIKKLTRGKETLSFIGKPALRHYLFSALQRAYPSDWCPAPVTGQGEVVQFDILQADILTYAELDAFGYMYTIGEQASITRRAPVGITKALSFSPYQGDMAFYANHDLVNRGIKNGLSVTPNPYNKEEHCSFYKASFTIDTQILGQDVWIVSGVSFQNGTLTLTLSGGNKKSITKEITPVKEREDTEGCYECLNGEGEKVGEIRVQKLSSGKWEVTFLLEPDIKQKRIEQLLETIKNGLYAQSSNELNTLIPIFLVASGVKVPSPVFHSYLVLGSDEDREGSDFQVSGLLDGLSNSWVEGPVFVFESKRVRWDRREKEEASKKWNARLKAEWNDFKKELFSFGDTREGEAES</sequence>
<evidence type="ECO:0000313" key="3">
    <source>
        <dbReference type="EMBL" id="WZL75503.1"/>
    </source>
</evidence>
<gene>
    <name evidence="3" type="primary">cas7i</name>
    <name evidence="3" type="ORF">QBE54_07865</name>
</gene>
<dbReference type="Pfam" id="PF01905">
    <property type="entry name" value="DevR"/>
    <property type="match status" value="1"/>
</dbReference>
<dbReference type="EMBL" id="CP121689">
    <property type="protein sequence ID" value="WZL75503.1"/>
    <property type="molecule type" value="Genomic_DNA"/>
</dbReference>
<dbReference type="RefSeq" id="WP_369017650.1">
    <property type="nucleotide sequence ID" value="NZ_CP121689.1"/>
</dbReference>
<keyword evidence="1" id="KW-0051">Antiviral defense</keyword>
<evidence type="ECO:0000313" key="4">
    <source>
        <dbReference type="Proteomes" id="UP001461341"/>
    </source>
</evidence>
<dbReference type="NCBIfam" id="TIGR01875">
    <property type="entry name" value="cas_MJ0381"/>
    <property type="match status" value="1"/>
</dbReference>